<dbReference type="InterPro" id="IPR001611">
    <property type="entry name" value="Leu-rich_rpt"/>
</dbReference>
<dbReference type="Proteomes" id="UP000664109">
    <property type="component" value="Unassembled WGS sequence"/>
</dbReference>
<proteinExistence type="predicted"/>
<gene>
    <name evidence="2" type="ORF">JE024_01250</name>
</gene>
<comment type="caution">
    <text evidence="2">The sequence shown here is derived from an EMBL/GenBank/DDBJ whole genome shotgun (WGS) entry which is preliminary data.</text>
</comment>
<keyword evidence="3" id="KW-1185">Reference proteome</keyword>
<organism evidence="2 3">
    <name type="scientific">Streptomyces zhihengii</name>
    <dbReference type="NCBI Taxonomy" id="1818004"/>
    <lineage>
        <taxon>Bacteria</taxon>
        <taxon>Bacillati</taxon>
        <taxon>Actinomycetota</taxon>
        <taxon>Actinomycetes</taxon>
        <taxon>Kitasatosporales</taxon>
        <taxon>Streptomycetaceae</taxon>
        <taxon>Streptomyces</taxon>
    </lineage>
</organism>
<dbReference type="Gene3D" id="3.80.10.10">
    <property type="entry name" value="Ribonuclease Inhibitor"/>
    <property type="match status" value="1"/>
</dbReference>
<dbReference type="EMBL" id="JAFEJA010000001">
    <property type="protein sequence ID" value="MBM9617376.1"/>
    <property type="molecule type" value="Genomic_DNA"/>
</dbReference>
<dbReference type="InterPro" id="IPR047722">
    <property type="entry name" value="STM4015-like"/>
</dbReference>
<protein>
    <submittedName>
        <fullName evidence="2">STM4015 family protein</fullName>
    </submittedName>
</protein>
<accession>A0ABS2UIE7</accession>
<dbReference type="InterPro" id="IPR032675">
    <property type="entry name" value="LRR_dom_sf"/>
</dbReference>
<name>A0ABS2UIE7_9ACTN</name>
<dbReference type="RefSeq" id="WP_205371774.1">
    <property type="nucleotide sequence ID" value="NZ_JAFEJA010000001.1"/>
</dbReference>
<evidence type="ECO:0000313" key="2">
    <source>
        <dbReference type="EMBL" id="MBM9617376.1"/>
    </source>
</evidence>
<evidence type="ECO:0000256" key="1">
    <source>
        <dbReference type="SAM" id="MobiDB-lite"/>
    </source>
</evidence>
<dbReference type="SUPFAM" id="SSF52047">
    <property type="entry name" value="RNI-like"/>
    <property type="match status" value="1"/>
</dbReference>
<reference evidence="2 3" key="1">
    <citation type="journal article" date="2016" name="Arch. Microbiol.">
        <title>Streptomyces zhihengii sp. nov., isolated from rhizospheric soil of Psammosilene tunicoides.</title>
        <authorList>
            <person name="Huang M.J."/>
            <person name="Fei J.J."/>
            <person name="Salam N."/>
            <person name="Kim C.J."/>
            <person name="Hozzein W.N."/>
            <person name="Xiao M."/>
            <person name="Huang H.Q."/>
            <person name="Li W.J."/>
        </authorList>
    </citation>
    <scope>NUCLEOTIDE SEQUENCE [LARGE SCALE GENOMIC DNA]</scope>
    <source>
        <strain evidence="2 3">YIM T102</strain>
    </source>
</reference>
<sequence>MTIGHHMSEWGGLPAVDFPGPGEKPDEPLPDAGSVAWRISADVYDGEEEWPAAFARFAATVDLSEVRALVVGGWTEAYDSSNEEIVAALVAAADRMPGLRALFVGDITYEECEISWIHQSDVTPLLTAFPRLEAFGVRGGEGLVFPPVAHSALRLLRIETGGLRKEVVRGVADSDLPALEDLDLWLGVSWYGADAHVADLEPFLTGGRLPALRRLALRNSEIQSEIATALAGAPVVARLTELDLSMGTLGDEGAAALLEGQPLTHLRRLDLHHHFISAPVAERLTQALAPYGVEVDLSDGNTGRGAREDRYTAVAE</sequence>
<dbReference type="Pfam" id="PF13516">
    <property type="entry name" value="LRR_6"/>
    <property type="match status" value="1"/>
</dbReference>
<dbReference type="NCBIfam" id="NF038076">
    <property type="entry name" value="fam_STM4015"/>
    <property type="match status" value="1"/>
</dbReference>
<evidence type="ECO:0000313" key="3">
    <source>
        <dbReference type="Proteomes" id="UP000664109"/>
    </source>
</evidence>
<feature type="region of interest" description="Disordered" evidence="1">
    <location>
        <begin position="1"/>
        <end position="32"/>
    </location>
</feature>